<dbReference type="RefSeq" id="WP_317904012.1">
    <property type="nucleotide sequence ID" value="NZ_JAIRBC010000052.1"/>
</dbReference>
<organism evidence="2 3">
    <name type="scientific">Cerina litoralis</name>
    <dbReference type="NCBI Taxonomy" id="2874477"/>
    <lineage>
        <taxon>Bacteria</taxon>
        <taxon>Pseudomonadati</taxon>
        <taxon>Bacteroidota</taxon>
        <taxon>Flavobacteriia</taxon>
        <taxon>Flavobacteriales</taxon>
        <taxon>Flavobacteriaceae</taxon>
        <taxon>Cerina</taxon>
    </lineage>
</organism>
<reference evidence="2" key="1">
    <citation type="submission" date="2023-02" db="EMBL/GenBank/DDBJ databases">
        <title>Genome of Flavobacteriaceae gen. nov. sp. strain F89.</title>
        <authorList>
            <person name="Wang Y."/>
        </authorList>
    </citation>
    <scope>NUCLEOTIDE SEQUENCE</scope>
    <source>
        <strain evidence="2">F89</strain>
    </source>
</reference>
<evidence type="ECO:0000313" key="3">
    <source>
        <dbReference type="Proteomes" id="UP001200642"/>
    </source>
</evidence>
<dbReference type="CDD" id="cd03801">
    <property type="entry name" value="GT4_PimA-like"/>
    <property type="match status" value="1"/>
</dbReference>
<dbReference type="InterPro" id="IPR001296">
    <property type="entry name" value="Glyco_trans_1"/>
</dbReference>
<dbReference type="Proteomes" id="UP001200642">
    <property type="component" value="Unassembled WGS sequence"/>
</dbReference>
<feature type="domain" description="Glycosyl transferase family 1" evidence="1">
    <location>
        <begin position="194"/>
        <end position="356"/>
    </location>
</feature>
<dbReference type="PANTHER" id="PTHR12526:SF630">
    <property type="entry name" value="GLYCOSYLTRANSFERASE"/>
    <property type="match status" value="1"/>
</dbReference>
<dbReference type="AlphaFoldDB" id="A0AAE3EYL0"/>
<comment type="caution">
    <text evidence="2">The sequence shown here is derived from an EMBL/GenBank/DDBJ whole genome shotgun (WGS) entry which is preliminary data.</text>
</comment>
<evidence type="ECO:0000313" key="2">
    <source>
        <dbReference type="EMBL" id="MCG2462880.1"/>
    </source>
</evidence>
<protein>
    <submittedName>
        <fullName evidence="2">Glycosyltransferase family 4 protein</fullName>
    </submittedName>
</protein>
<sequence length="376" mass="42900">MTKKKILISIDWFLPGTRSGGPVRSYANLIAQLGEYFNFYVITRDTDYCADEVYPNIISDTWNRWDAHTQIYYFSKKNLSRKNIKNVVEKANCDFLYVNGIYSWYFSILPVLLFHNKIKTVVSARGMLNPHSVGVKGTKKKMFLRMANAMGLYRNITFHATNPHEAEHIKTFIGKQTEVKVAPNLPRALPDVPVSKKKNKKVKFVNVARISKEKGTLKMLNAFRSVKDEVVLDLYGPVYDDGYWAQCKNSIDTLPKNVSVHYKGSVEGGQIPELLTQYDFFMMLSEGENFGHAILEAFSAGCPVLISDTTPWKDLKKQQVGWDVALNDKAGIEEALAQAILMEDAEYQRWSQNAYEYARTFCQNPELIALNLALFK</sequence>
<dbReference type="PANTHER" id="PTHR12526">
    <property type="entry name" value="GLYCOSYLTRANSFERASE"/>
    <property type="match status" value="1"/>
</dbReference>
<dbReference type="EMBL" id="JAIRBC010000052">
    <property type="protein sequence ID" value="MCG2462880.1"/>
    <property type="molecule type" value="Genomic_DNA"/>
</dbReference>
<keyword evidence="3" id="KW-1185">Reference proteome</keyword>
<gene>
    <name evidence="2" type="ORF">K8352_19105</name>
</gene>
<accession>A0AAE3EYL0</accession>
<evidence type="ECO:0000259" key="1">
    <source>
        <dbReference type="Pfam" id="PF00534"/>
    </source>
</evidence>
<name>A0AAE3EYL0_9FLAO</name>
<proteinExistence type="predicted"/>
<dbReference type="SUPFAM" id="SSF53756">
    <property type="entry name" value="UDP-Glycosyltransferase/glycogen phosphorylase"/>
    <property type="match status" value="1"/>
</dbReference>
<dbReference type="GO" id="GO:0016757">
    <property type="term" value="F:glycosyltransferase activity"/>
    <property type="evidence" value="ECO:0007669"/>
    <property type="project" value="InterPro"/>
</dbReference>
<dbReference type="Gene3D" id="3.40.50.2000">
    <property type="entry name" value="Glycogen Phosphorylase B"/>
    <property type="match status" value="2"/>
</dbReference>
<dbReference type="Pfam" id="PF00534">
    <property type="entry name" value="Glycos_transf_1"/>
    <property type="match status" value="1"/>
</dbReference>